<dbReference type="AlphaFoldDB" id="A0AAV4ML46"/>
<proteinExistence type="predicted"/>
<dbReference type="EMBL" id="BPLQ01000574">
    <property type="protein sequence ID" value="GIX73043.1"/>
    <property type="molecule type" value="Genomic_DNA"/>
</dbReference>
<protein>
    <submittedName>
        <fullName evidence="1">Uncharacterized protein</fullName>
    </submittedName>
</protein>
<name>A0AAV4ML46_9ARAC</name>
<organism evidence="1 2">
    <name type="scientific">Caerostris darwini</name>
    <dbReference type="NCBI Taxonomy" id="1538125"/>
    <lineage>
        <taxon>Eukaryota</taxon>
        <taxon>Metazoa</taxon>
        <taxon>Ecdysozoa</taxon>
        <taxon>Arthropoda</taxon>
        <taxon>Chelicerata</taxon>
        <taxon>Arachnida</taxon>
        <taxon>Araneae</taxon>
        <taxon>Araneomorphae</taxon>
        <taxon>Entelegynae</taxon>
        <taxon>Araneoidea</taxon>
        <taxon>Araneidae</taxon>
        <taxon>Caerostris</taxon>
    </lineage>
</organism>
<sequence>MDDGCPKNDVCMNDIQRYVLNDIQIYKGDYKNDTWIMNVQRMMYVRNIQRYKDDIRDIYMDDGCPKNDVCMNDIQIYTRMMTMDDTWIMNSKE</sequence>
<evidence type="ECO:0000313" key="2">
    <source>
        <dbReference type="Proteomes" id="UP001054837"/>
    </source>
</evidence>
<dbReference type="Proteomes" id="UP001054837">
    <property type="component" value="Unassembled WGS sequence"/>
</dbReference>
<accession>A0AAV4ML46</accession>
<comment type="caution">
    <text evidence="1">The sequence shown here is derived from an EMBL/GenBank/DDBJ whole genome shotgun (WGS) entry which is preliminary data.</text>
</comment>
<evidence type="ECO:0000313" key="1">
    <source>
        <dbReference type="EMBL" id="GIX73043.1"/>
    </source>
</evidence>
<gene>
    <name evidence="1" type="ORF">CDAR_244771</name>
</gene>
<reference evidence="1 2" key="1">
    <citation type="submission" date="2021-06" db="EMBL/GenBank/DDBJ databases">
        <title>Caerostris darwini draft genome.</title>
        <authorList>
            <person name="Kono N."/>
            <person name="Arakawa K."/>
        </authorList>
    </citation>
    <scope>NUCLEOTIDE SEQUENCE [LARGE SCALE GENOMIC DNA]</scope>
</reference>
<keyword evidence="2" id="KW-1185">Reference proteome</keyword>